<dbReference type="GO" id="GO:0003700">
    <property type="term" value="F:DNA-binding transcription factor activity"/>
    <property type="evidence" value="ECO:0007669"/>
    <property type="project" value="InterPro"/>
</dbReference>
<dbReference type="Gene3D" id="3.30.1490.190">
    <property type="match status" value="1"/>
</dbReference>
<dbReference type="PANTHER" id="PTHR33202">
    <property type="entry name" value="ZINC UPTAKE REGULATION PROTEIN"/>
    <property type="match status" value="1"/>
</dbReference>
<comment type="similarity">
    <text evidence="1">Belongs to the Fur family.</text>
</comment>
<dbReference type="GO" id="GO:0045892">
    <property type="term" value="P:negative regulation of DNA-templated transcription"/>
    <property type="evidence" value="ECO:0007669"/>
    <property type="project" value="TreeGrafter"/>
</dbReference>
<dbReference type="Pfam" id="PF01475">
    <property type="entry name" value="FUR"/>
    <property type="match status" value="1"/>
</dbReference>
<reference evidence="8 9" key="1">
    <citation type="submission" date="2017-10" db="EMBL/GenBank/DDBJ databases">
        <title>Novel microbial diversity and functional potential in the marine mammal oral microbiome.</title>
        <authorList>
            <person name="Dudek N.K."/>
            <person name="Sun C.L."/>
            <person name="Burstein D."/>
            <person name="Kantor R.S."/>
            <person name="Aliaga Goltsman D.S."/>
            <person name="Bik E.M."/>
            <person name="Thomas B.C."/>
            <person name="Banfield J.F."/>
            <person name="Relman D.A."/>
        </authorList>
    </citation>
    <scope>NUCLEOTIDE SEQUENCE [LARGE SCALE GENOMIC DNA]</scope>
    <source>
        <strain evidence="8">DOLJORAL78_47_16</strain>
    </source>
</reference>
<comment type="caution">
    <text evidence="8">The sequence shown here is derived from an EMBL/GenBank/DDBJ whole genome shotgun (WGS) entry which is preliminary data.</text>
</comment>
<keyword evidence="3 7" id="KW-0862">Zinc</keyword>
<dbReference type="Proteomes" id="UP000230821">
    <property type="component" value="Unassembled WGS sequence"/>
</dbReference>
<name>A0A2G6KJQ9_9BACT</name>
<dbReference type="GO" id="GO:0000976">
    <property type="term" value="F:transcription cis-regulatory region binding"/>
    <property type="evidence" value="ECO:0007669"/>
    <property type="project" value="TreeGrafter"/>
</dbReference>
<feature type="binding site" evidence="7">
    <location>
        <position position="126"/>
    </location>
    <ligand>
        <name>Zn(2+)</name>
        <dbReference type="ChEBI" id="CHEBI:29105"/>
    </ligand>
</feature>
<proteinExistence type="inferred from homology"/>
<dbReference type="EMBL" id="PDSK01000030">
    <property type="protein sequence ID" value="PIE35898.1"/>
    <property type="molecule type" value="Genomic_DNA"/>
</dbReference>
<dbReference type="InterPro" id="IPR002481">
    <property type="entry name" value="FUR"/>
</dbReference>
<dbReference type="CDD" id="cd07153">
    <property type="entry name" value="Fur_like"/>
    <property type="match status" value="1"/>
</dbReference>
<feature type="binding site" evidence="7">
    <location>
        <position position="129"/>
    </location>
    <ligand>
        <name>Zn(2+)</name>
        <dbReference type="ChEBI" id="CHEBI:29105"/>
    </ligand>
</feature>
<evidence type="ECO:0000256" key="3">
    <source>
        <dbReference type="ARBA" id="ARBA00022833"/>
    </source>
</evidence>
<accession>A0A2G6KJQ9</accession>
<dbReference type="InterPro" id="IPR043135">
    <property type="entry name" value="Fur_C"/>
</dbReference>
<evidence type="ECO:0000256" key="5">
    <source>
        <dbReference type="ARBA" id="ARBA00023125"/>
    </source>
</evidence>
<dbReference type="GO" id="GO:0008270">
    <property type="term" value="F:zinc ion binding"/>
    <property type="evidence" value="ECO:0007669"/>
    <property type="project" value="TreeGrafter"/>
</dbReference>
<keyword evidence="2" id="KW-0678">Repressor</keyword>
<keyword evidence="6" id="KW-0804">Transcription</keyword>
<evidence type="ECO:0000313" key="8">
    <source>
        <dbReference type="EMBL" id="PIE35898.1"/>
    </source>
</evidence>
<comment type="cofactor">
    <cofactor evidence="7">
        <name>Zn(2+)</name>
        <dbReference type="ChEBI" id="CHEBI:29105"/>
    </cofactor>
    <text evidence="7">Binds 1 zinc ion per subunit.</text>
</comment>
<evidence type="ECO:0000256" key="6">
    <source>
        <dbReference type="ARBA" id="ARBA00023163"/>
    </source>
</evidence>
<protein>
    <submittedName>
        <fullName evidence="8">Transcriptional repressor</fullName>
    </submittedName>
</protein>
<sequence>MNPTYVVNNIHLNDIHRFLFEDTMHNFQGKSKEKKLEMFRKLCRQHGIKLTPQRLIIYETLLDHQNHPSTDMVYQCVRKTFPTISFDTINRTLITFSEIGIAHVIGGTGNPKRYDANLAQHHHFQCIKCKRIIDVFHDEFNSLPIPETLQKKYQINDITVRLEGVCDLCKTGGTKTP</sequence>
<dbReference type="Gene3D" id="1.10.10.10">
    <property type="entry name" value="Winged helix-like DNA-binding domain superfamily/Winged helix DNA-binding domain"/>
    <property type="match status" value="1"/>
</dbReference>
<feature type="binding site" evidence="7">
    <location>
        <position position="169"/>
    </location>
    <ligand>
        <name>Zn(2+)</name>
        <dbReference type="ChEBI" id="CHEBI:29105"/>
    </ligand>
</feature>
<evidence type="ECO:0000256" key="7">
    <source>
        <dbReference type="PIRSR" id="PIRSR602481-1"/>
    </source>
</evidence>
<feature type="binding site" evidence="7">
    <location>
        <position position="166"/>
    </location>
    <ligand>
        <name>Zn(2+)</name>
        <dbReference type="ChEBI" id="CHEBI:29105"/>
    </ligand>
</feature>
<evidence type="ECO:0000256" key="1">
    <source>
        <dbReference type="ARBA" id="ARBA00007957"/>
    </source>
</evidence>
<organism evidence="8 9">
    <name type="scientific">candidate division KSB3 bacterium</name>
    <dbReference type="NCBI Taxonomy" id="2044937"/>
    <lineage>
        <taxon>Bacteria</taxon>
        <taxon>candidate division KSB3</taxon>
    </lineage>
</organism>
<keyword evidence="4" id="KW-0805">Transcription regulation</keyword>
<dbReference type="GO" id="GO:1900376">
    <property type="term" value="P:regulation of secondary metabolite biosynthetic process"/>
    <property type="evidence" value="ECO:0007669"/>
    <property type="project" value="TreeGrafter"/>
</dbReference>
<dbReference type="AlphaFoldDB" id="A0A2G6KJQ9"/>
<keyword evidence="5" id="KW-0238">DNA-binding</keyword>
<dbReference type="InterPro" id="IPR036390">
    <property type="entry name" value="WH_DNA-bd_sf"/>
</dbReference>
<evidence type="ECO:0000313" key="9">
    <source>
        <dbReference type="Proteomes" id="UP000230821"/>
    </source>
</evidence>
<evidence type="ECO:0000256" key="2">
    <source>
        <dbReference type="ARBA" id="ARBA00022491"/>
    </source>
</evidence>
<gene>
    <name evidence="8" type="ORF">CSA56_02315</name>
</gene>
<dbReference type="PANTHER" id="PTHR33202:SF8">
    <property type="entry name" value="PEROXIDE-RESPONSIVE REPRESSOR PERR"/>
    <property type="match status" value="1"/>
</dbReference>
<keyword evidence="7" id="KW-0479">Metal-binding</keyword>
<dbReference type="SUPFAM" id="SSF46785">
    <property type="entry name" value="Winged helix' DNA-binding domain"/>
    <property type="match status" value="1"/>
</dbReference>
<dbReference type="InterPro" id="IPR036388">
    <property type="entry name" value="WH-like_DNA-bd_sf"/>
</dbReference>
<evidence type="ECO:0000256" key="4">
    <source>
        <dbReference type="ARBA" id="ARBA00023015"/>
    </source>
</evidence>